<name>A0A0A9A914_ARUDO</name>
<reference evidence="1" key="2">
    <citation type="journal article" date="2015" name="Data Brief">
        <title>Shoot transcriptome of the giant reed, Arundo donax.</title>
        <authorList>
            <person name="Barrero R.A."/>
            <person name="Guerrero F.D."/>
            <person name="Moolhuijzen P."/>
            <person name="Goolsby J.A."/>
            <person name="Tidwell J."/>
            <person name="Bellgard S.E."/>
            <person name="Bellgard M.I."/>
        </authorList>
    </citation>
    <scope>NUCLEOTIDE SEQUENCE</scope>
    <source>
        <tissue evidence="1">Shoot tissue taken approximately 20 cm above the soil surface</tissue>
    </source>
</reference>
<dbReference type="EMBL" id="GBRH01249761">
    <property type="protein sequence ID" value="JAD48134.1"/>
    <property type="molecule type" value="Transcribed_RNA"/>
</dbReference>
<organism evidence="1">
    <name type="scientific">Arundo donax</name>
    <name type="common">Giant reed</name>
    <name type="synonym">Donax arundinaceus</name>
    <dbReference type="NCBI Taxonomy" id="35708"/>
    <lineage>
        <taxon>Eukaryota</taxon>
        <taxon>Viridiplantae</taxon>
        <taxon>Streptophyta</taxon>
        <taxon>Embryophyta</taxon>
        <taxon>Tracheophyta</taxon>
        <taxon>Spermatophyta</taxon>
        <taxon>Magnoliopsida</taxon>
        <taxon>Liliopsida</taxon>
        <taxon>Poales</taxon>
        <taxon>Poaceae</taxon>
        <taxon>PACMAD clade</taxon>
        <taxon>Arundinoideae</taxon>
        <taxon>Arundineae</taxon>
        <taxon>Arundo</taxon>
    </lineage>
</organism>
<sequence length="15" mass="1690">MNFAPDNRVTTSSLH</sequence>
<proteinExistence type="predicted"/>
<evidence type="ECO:0000313" key="1">
    <source>
        <dbReference type="EMBL" id="JAD48134.1"/>
    </source>
</evidence>
<protein>
    <submittedName>
        <fullName evidence="1">Uncharacterized protein</fullName>
    </submittedName>
</protein>
<reference evidence="1" key="1">
    <citation type="submission" date="2014-09" db="EMBL/GenBank/DDBJ databases">
        <authorList>
            <person name="Magalhaes I.L.F."/>
            <person name="Oliveira U."/>
            <person name="Santos F.R."/>
            <person name="Vidigal T.H.D.A."/>
            <person name="Brescovit A.D."/>
            <person name="Santos A.J."/>
        </authorList>
    </citation>
    <scope>NUCLEOTIDE SEQUENCE</scope>
    <source>
        <tissue evidence="1">Shoot tissue taken approximately 20 cm above the soil surface</tissue>
    </source>
</reference>
<accession>A0A0A9A914</accession>